<accession>B9TIH9</accession>
<dbReference type="eggNOG" id="ENOG502RXWW">
    <property type="taxonomic scope" value="Eukaryota"/>
</dbReference>
<keyword evidence="5" id="KW-1185">Reference proteome</keyword>
<dbReference type="PANTHER" id="PTHR43540:SF15">
    <property type="entry name" value="BLR5631 PROTEIN"/>
    <property type="match status" value="1"/>
</dbReference>
<dbReference type="GO" id="GO:0016787">
    <property type="term" value="F:hydrolase activity"/>
    <property type="evidence" value="ECO:0007669"/>
    <property type="project" value="UniProtKB-KW"/>
</dbReference>
<dbReference type="Gene3D" id="3.40.50.850">
    <property type="entry name" value="Isochorismatase-like"/>
    <property type="match status" value="1"/>
</dbReference>
<dbReference type="CDD" id="cd07821">
    <property type="entry name" value="PYR_PYL_RCAR_like"/>
    <property type="match status" value="1"/>
</dbReference>
<dbReference type="SUPFAM" id="SSF55961">
    <property type="entry name" value="Bet v1-like"/>
    <property type="match status" value="1"/>
</dbReference>
<dbReference type="InterPro" id="IPR036380">
    <property type="entry name" value="Isochorismatase-like_sf"/>
</dbReference>
<protein>
    <recommendedName>
        <fullName evidence="3">Isochorismatase-like domain-containing protein</fullName>
    </recommendedName>
</protein>
<evidence type="ECO:0000256" key="2">
    <source>
        <dbReference type="ARBA" id="ARBA00022801"/>
    </source>
</evidence>
<dbReference type="EMBL" id="EQ982589">
    <property type="protein sequence ID" value="EEF24335.1"/>
    <property type="molecule type" value="Genomic_DNA"/>
</dbReference>
<evidence type="ECO:0000313" key="4">
    <source>
        <dbReference type="EMBL" id="EEF24335.1"/>
    </source>
</evidence>
<organism evidence="4 5">
    <name type="scientific">Ricinus communis</name>
    <name type="common">Castor bean</name>
    <dbReference type="NCBI Taxonomy" id="3988"/>
    <lineage>
        <taxon>Eukaryota</taxon>
        <taxon>Viridiplantae</taxon>
        <taxon>Streptophyta</taxon>
        <taxon>Embryophyta</taxon>
        <taxon>Tracheophyta</taxon>
        <taxon>Spermatophyta</taxon>
        <taxon>Magnoliopsida</taxon>
        <taxon>eudicotyledons</taxon>
        <taxon>Gunneridae</taxon>
        <taxon>Pentapetalae</taxon>
        <taxon>rosids</taxon>
        <taxon>fabids</taxon>
        <taxon>Malpighiales</taxon>
        <taxon>Euphorbiaceae</taxon>
        <taxon>Acalyphoideae</taxon>
        <taxon>Acalypheae</taxon>
        <taxon>Ricinus</taxon>
    </lineage>
</organism>
<feature type="domain" description="Isochorismatase-like" evidence="3">
    <location>
        <begin position="116"/>
        <end position="258"/>
    </location>
</feature>
<dbReference type="InterPro" id="IPR023393">
    <property type="entry name" value="START-like_dom_sf"/>
</dbReference>
<sequence>MMYEYEILDGVLPVSHYVSDVMVQSKGDAKTVVTWKGSFKRKDLNAAPAAGQDDESAVKTITGVYRGAGQVPAFIVIGTSPITSSIRIGDYALNTQTTSLRDLVGLGHTPSRLSESALILIDCQNTYRQGIMRLDGVEEAILEAQKLLDMARQLEVPIVHIRHDGGAGTPYDVRAEIGAISDEVAPKGNEVVITKHYPNSFFNTELDQVLKSYDVQNIVLAGFMTHMCVNSTAHGGFNLGYRPTVVASATATRALENSNGNVVPAQQVQDAALAATRDLYAAVVGSVSEVQG</sequence>
<dbReference type="InParanoid" id="B9TIH9"/>
<dbReference type="AlphaFoldDB" id="B9TIH9"/>
<evidence type="ECO:0000256" key="1">
    <source>
        <dbReference type="ARBA" id="ARBA00006336"/>
    </source>
</evidence>
<dbReference type="InterPro" id="IPR050272">
    <property type="entry name" value="Isochorismatase-like_hydrls"/>
</dbReference>
<gene>
    <name evidence="4" type="ORF">RCOM_1827010</name>
</gene>
<keyword evidence="2" id="KW-0378">Hydrolase</keyword>
<evidence type="ECO:0000259" key="3">
    <source>
        <dbReference type="Pfam" id="PF00857"/>
    </source>
</evidence>
<dbReference type="Gene3D" id="3.30.530.20">
    <property type="match status" value="1"/>
</dbReference>
<dbReference type="CDD" id="cd01014">
    <property type="entry name" value="nicotinamidase_related"/>
    <property type="match status" value="1"/>
</dbReference>
<proteinExistence type="inferred from homology"/>
<dbReference type="SUPFAM" id="SSF52499">
    <property type="entry name" value="Isochorismatase-like hydrolases"/>
    <property type="match status" value="1"/>
</dbReference>
<comment type="similarity">
    <text evidence="1">Belongs to the isochorismatase family.</text>
</comment>
<evidence type="ECO:0000313" key="5">
    <source>
        <dbReference type="Proteomes" id="UP000008311"/>
    </source>
</evidence>
<dbReference type="PANTHER" id="PTHR43540">
    <property type="entry name" value="PEROXYUREIDOACRYLATE/UREIDOACRYLATE AMIDOHYDROLASE-RELATED"/>
    <property type="match status" value="1"/>
</dbReference>
<dbReference type="Pfam" id="PF00857">
    <property type="entry name" value="Isochorismatase"/>
    <property type="match status" value="1"/>
</dbReference>
<name>B9TIH9_RICCO</name>
<dbReference type="Proteomes" id="UP000008311">
    <property type="component" value="Unassembled WGS sequence"/>
</dbReference>
<dbReference type="InterPro" id="IPR000868">
    <property type="entry name" value="Isochorismatase-like_dom"/>
</dbReference>
<reference evidence="5" key="1">
    <citation type="journal article" date="2010" name="Nat. Biotechnol.">
        <title>Draft genome sequence of the oilseed species Ricinus communis.</title>
        <authorList>
            <person name="Chan A.P."/>
            <person name="Crabtree J."/>
            <person name="Zhao Q."/>
            <person name="Lorenzi H."/>
            <person name="Orvis J."/>
            <person name="Puiu D."/>
            <person name="Melake-Berhan A."/>
            <person name="Jones K.M."/>
            <person name="Redman J."/>
            <person name="Chen G."/>
            <person name="Cahoon E.B."/>
            <person name="Gedil M."/>
            <person name="Stanke M."/>
            <person name="Haas B.J."/>
            <person name="Wortman J.R."/>
            <person name="Fraser-Liggett C.M."/>
            <person name="Ravel J."/>
            <person name="Rabinowicz P.D."/>
        </authorList>
    </citation>
    <scope>NUCLEOTIDE SEQUENCE [LARGE SCALE GENOMIC DNA]</scope>
    <source>
        <strain evidence="5">cv. Hale</strain>
    </source>
</reference>